<reference evidence="2 3" key="1">
    <citation type="submission" date="2019-03" db="EMBL/GenBank/DDBJ databases">
        <title>Sapientia aquatica gen. nov., sp. nov., isolated from a crater lake.</title>
        <authorList>
            <person name="Felfoldi T."/>
            <person name="Szabo A."/>
            <person name="Toth E."/>
            <person name="Schumann P."/>
            <person name="Keki Z."/>
            <person name="Marialigeti K."/>
            <person name="Mathe I."/>
        </authorList>
    </citation>
    <scope>NUCLEOTIDE SEQUENCE [LARGE SCALE GENOMIC DNA]</scope>
    <source>
        <strain evidence="2 3">SA-152</strain>
    </source>
</reference>
<evidence type="ECO:0000313" key="3">
    <source>
        <dbReference type="Proteomes" id="UP000294829"/>
    </source>
</evidence>
<protein>
    <submittedName>
        <fullName evidence="2">DUF2345 domain-containing protein</fullName>
    </submittedName>
</protein>
<accession>A0A4R5VYN0</accession>
<dbReference type="RefSeq" id="WP_133329601.1">
    <property type="nucleotide sequence ID" value="NZ_SMYL01000007.1"/>
</dbReference>
<gene>
    <name evidence="2" type="ORF">E2I14_14055</name>
</gene>
<organism evidence="2 3">
    <name type="scientific">Sapientia aquatica</name>
    <dbReference type="NCBI Taxonomy" id="1549640"/>
    <lineage>
        <taxon>Bacteria</taxon>
        <taxon>Pseudomonadati</taxon>
        <taxon>Pseudomonadota</taxon>
        <taxon>Betaproteobacteria</taxon>
        <taxon>Burkholderiales</taxon>
        <taxon>Oxalobacteraceae</taxon>
        <taxon>Sapientia</taxon>
    </lineage>
</organism>
<proteinExistence type="predicted"/>
<feature type="non-terminal residue" evidence="2">
    <location>
        <position position="1"/>
    </location>
</feature>
<dbReference type="AlphaFoldDB" id="A0A4R5VYN0"/>
<comment type="caution">
    <text evidence="2">The sequence shown here is derived from an EMBL/GenBank/DDBJ whole genome shotgun (WGS) entry which is preliminary data.</text>
</comment>
<evidence type="ECO:0000313" key="2">
    <source>
        <dbReference type="EMBL" id="TDK64557.1"/>
    </source>
</evidence>
<dbReference type="OrthoDB" id="1907165at2"/>
<dbReference type="Pfam" id="PF10106">
    <property type="entry name" value="DUF2345"/>
    <property type="match status" value="1"/>
</dbReference>
<sequence length="138" mass="15079">RELTFRSDHESIYITAKKKVVINGGGSFTEWSKDGITHGTNGYWLEHAAGHLMAGPKSMGVNIQGHPVSELYNERFAVKGVSGDPLPGLRYHLQSSDGAHISTTPPHGKTAPIHSKTEDTLQFGLHFPTVQKPAHDKE</sequence>
<feature type="domain" description="DUF2345" evidence="1">
    <location>
        <begin position="2"/>
        <end position="57"/>
    </location>
</feature>
<dbReference type="Proteomes" id="UP000294829">
    <property type="component" value="Unassembled WGS sequence"/>
</dbReference>
<dbReference type="EMBL" id="SMYL01000007">
    <property type="protein sequence ID" value="TDK64557.1"/>
    <property type="molecule type" value="Genomic_DNA"/>
</dbReference>
<keyword evidence="3" id="KW-1185">Reference proteome</keyword>
<dbReference type="InterPro" id="IPR018769">
    <property type="entry name" value="VgrG2_DUF2345"/>
</dbReference>
<name>A0A4R5VYN0_9BURK</name>
<evidence type="ECO:0000259" key="1">
    <source>
        <dbReference type="Pfam" id="PF10106"/>
    </source>
</evidence>